<comment type="caution">
    <text evidence="3">The sequence shown here is derived from an EMBL/GenBank/DDBJ whole genome shotgun (WGS) entry which is preliminary data.</text>
</comment>
<name>A0AAN2QT77_9LACO</name>
<dbReference type="Proteomes" id="UP000198868">
    <property type="component" value="Unassembled WGS sequence"/>
</dbReference>
<evidence type="ECO:0000256" key="1">
    <source>
        <dbReference type="ARBA" id="ARBA00025604"/>
    </source>
</evidence>
<dbReference type="SMART" id="SM00316">
    <property type="entry name" value="S1"/>
    <property type="match status" value="1"/>
</dbReference>
<dbReference type="Proteomes" id="UP000199047">
    <property type="component" value="Unassembled WGS sequence"/>
</dbReference>
<dbReference type="PROSITE" id="PS50126">
    <property type="entry name" value="S1"/>
    <property type="match status" value="1"/>
</dbReference>
<dbReference type="InterPro" id="IPR012340">
    <property type="entry name" value="NA-bd_OB-fold"/>
</dbReference>
<dbReference type="AlphaFoldDB" id="A0AAN2QT77"/>
<dbReference type="GO" id="GO:0003735">
    <property type="term" value="F:structural constituent of ribosome"/>
    <property type="evidence" value="ECO:0007669"/>
    <property type="project" value="TreeGrafter"/>
</dbReference>
<dbReference type="FunFam" id="2.40.50.140:FF:000103">
    <property type="entry name" value="protein RRP5 homolog"/>
    <property type="match status" value="1"/>
</dbReference>
<gene>
    <name evidence="4" type="ORF">KSL4_1961</name>
    <name evidence="3" type="ORF">PL111_0521</name>
</gene>
<feature type="domain" description="S1 motif" evidence="2">
    <location>
        <begin position="7"/>
        <end position="76"/>
    </location>
</feature>
<reference evidence="5 6" key="1">
    <citation type="submission" date="2015-12" db="EMBL/GenBank/DDBJ databases">
        <authorList>
            <person name="Andreevskaya M."/>
        </authorList>
    </citation>
    <scope>NUCLEOTIDE SEQUENCE [LARGE SCALE GENOMIC DNA]</scope>
    <source>
        <strain evidence="4 6">KSL4-2</strain>
        <strain evidence="3 5">PL111</strain>
    </source>
</reference>
<sequence length="127" mass="14475">MMDYHIGQKVSGHITGIKPYGAFVVLDDHVQGLIHISECKTGVVRALKNELKIGQKVVVTVLDIEQYNNKISLSLRQDDIMLKQGILKKSTNLRKHFWTNNVLNYGFEPIASLRDEWVTEALNRISK</sequence>
<dbReference type="SUPFAM" id="SSF50249">
    <property type="entry name" value="Nucleic acid-binding proteins"/>
    <property type="match status" value="1"/>
</dbReference>
<dbReference type="Pfam" id="PF00575">
    <property type="entry name" value="S1"/>
    <property type="match status" value="1"/>
</dbReference>
<evidence type="ECO:0000313" key="3">
    <source>
        <dbReference type="EMBL" id="CUW05617.1"/>
    </source>
</evidence>
<dbReference type="InterPro" id="IPR003029">
    <property type="entry name" value="S1_domain"/>
</dbReference>
<evidence type="ECO:0000313" key="6">
    <source>
        <dbReference type="Proteomes" id="UP000199047"/>
    </source>
</evidence>
<dbReference type="GO" id="GO:0003729">
    <property type="term" value="F:mRNA binding"/>
    <property type="evidence" value="ECO:0007669"/>
    <property type="project" value="TreeGrafter"/>
</dbReference>
<dbReference type="EMBL" id="FBTB01000020">
    <property type="protein sequence ID" value="CUW17528.1"/>
    <property type="molecule type" value="Genomic_DNA"/>
</dbReference>
<dbReference type="Gene3D" id="2.40.50.140">
    <property type="entry name" value="Nucleic acid-binding proteins"/>
    <property type="match status" value="1"/>
</dbReference>
<dbReference type="InterPro" id="IPR035104">
    <property type="entry name" value="Ribosomal_protein_S1-like"/>
</dbReference>
<dbReference type="GO" id="GO:0006412">
    <property type="term" value="P:translation"/>
    <property type="evidence" value="ECO:0007669"/>
    <property type="project" value="TreeGrafter"/>
</dbReference>
<protein>
    <submittedName>
        <fullName evidence="3">General stress protein 13</fullName>
    </submittedName>
</protein>
<evidence type="ECO:0000313" key="5">
    <source>
        <dbReference type="Proteomes" id="UP000198868"/>
    </source>
</evidence>
<keyword evidence="6" id="KW-1185">Reference proteome</keyword>
<dbReference type="PANTHER" id="PTHR10724">
    <property type="entry name" value="30S RIBOSOMAL PROTEIN S1"/>
    <property type="match status" value="1"/>
</dbReference>
<proteinExistence type="predicted"/>
<organism evidence="3 5">
    <name type="scientific">Leuconostoc inhae</name>
    <dbReference type="NCBI Taxonomy" id="178001"/>
    <lineage>
        <taxon>Bacteria</taxon>
        <taxon>Bacillati</taxon>
        <taxon>Bacillota</taxon>
        <taxon>Bacilli</taxon>
        <taxon>Lactobacillales</taxon>
        <taxon>Lactobacillaceae</taxon>
        <taxon>Leuconostoc</taxon>
    </lineage>
</organism>
<dbReference type="NCBIfam" id="NF040579">
    <property type="entry name" value="S1_dom_CvfD"/>
    <property type="match status" value="1"/>
</dbReference>
<evidence type="ECO:0000313" key="4">
    <source>
        <dbReference type="EMBL" id="CUW17528.1"/>
    </source>
</evidence>
<dbReference type="EMBL" id="FBTU01000006">
    <property type="protein sequence ID" value="CUW05617.1"/>
    <property type="molecule type" value="Genomic_DNA"/>
</dbReference>
<accession>A0AAN2QT77</accession>
<evidence type="ECO:0000259" key="2">
    <source>
        <dbReference type="PROSITE" id="PS50126"/>
    </source>
</evidence>
<dbReference type="PRINTS" id="PR00681">
    <property type="entry name" value="RIBOSOMALS1"/>
</dbReference>
<comment type="function">
    <text evidence="1">Binds mRNA; thus facilitating recognition of the initiation point. It is needed to translate mRNA with a short Shine-Dalgarno (SD) purine-rich sequence.</text>
</comment>
<dbReference type="InterPro" id="IPR050437">
    <property type="entry name" value="Ribos_protein_bS1-like"/>
</dbReference>